<dbReference type="InterPro" id="IPR010664">
    <property type="entry name" value="LipoPS_assembly_LptC-rel"/>
</dbReference>
<name>A0ABU8I8I7_9SPHI</name>
<comment type="caution">
    <text evidence="2">The sequence shown here is derived from an EMBL/GenBank/DDBJ whole genome shotgun (WGS) entry which is preliminary data.</text>
</comment>
<dbReference type="NCBIfam" id="TIGR04409">
    <property type="entry name" value="LptC_YrbK"/>
    <property type="match status" value="1"/>
</dbReference>
<dbReference type="Gene3D" id="2.60.450.10">
    <property type="entry name" value="Lipopolysaccharide (LPS) transport protein A like domain"/>
    <property type="match status" value="1"/>
</dbReference>
<dbReference type="Pfam" id="PF06835">
    <property type="entry name" value="LptC"/>
    <property type="match status" value="1"/>
</dbReference>
<dbReference type="Proteomes" id="UP001363035">
    <property type="component" value="Unassembled WGS sequence"/>
</dbReference>
<reference evidence="2 3" key="1">
    <citation type="submission" date="2024-01" db="EMBL/GenBank/DDBJ databases">
        <title>Sphingobacterium tenebrionis sp. nov., a novel endophyte isolated from tenebrio molitor intestines.</title>
        <authorList>
            <person name="Zhang C."/>
        </authorList>
    </citation>
    <scope>NUCLEOTIDE SEQUENCE [LARGE SCALE GENOMIC DNA]</scope>
    <source>
        <strain evidence="2 3">PU5-4</strain>
    </source>
</reference>
<feature type="signal peptide" evidence="1">
    <location>
        <begin position="1"/>
        <end position="26"/>
    </location>
</feature>
<keyword evidence="3" id="KW-1185">Reference proteome</keyword>
<gene>
    <name evidence="2" type="primary">lptC</name>
    <name evidence="2" type="ORF">VJ786_13135</name>
</gene>
<evidence type="ECO:0000313" key="2">
    <source>
        <dbReference type="EMBL" id="MEI5985842.1"/>
    </source>
</evidence>
<keyword evidence="1" id="KW-0732">Signal</keyword>
<evidence type="ECO:0000256" key="1">
    <source>
        <dbReference type="SAM" id="SignalP"/>
    </source>
</evidence>
<protein>
    <submittedName>
        <fullName evidence="2">LPS export ABC transporter periplasmic protein LptC</fullName>
    </submittedName>
</protein>
<sequence length="201" mass="22301">MKINSLKISSILPLSMLLLGAILSIACENDQKDIDRLANIEAEEAVDISKHVTVIYSDSAKVKAELKAPEMRQYHDSARVGNMEFQKGLLLIFYGPDGKESQRITSNYGVLKQQEGITEFRKNVVITLANGSILNTEELIHDDKQKKYYGSQPISAIFTDGRGNMQGTSFTSDLDFNMIEWTNGTGLIYMQNNSGFPGLGN</sequence>
<feature type="chain" id="PRO_5046945777" evidence="1">
    <location>
        <begin position="27"/>
        <end position="201"/>
    </location>
</feature>
<proteinExistence type="predicted"/>
<evidence type="ECO:0000313" key="3">
    <source>
        <dbReference type="Proteomes" id="UP001363035"/>
    </source>
</evidence>
<accession>A0ABU8I8I7</accession>
<dbReference type="PROSITE" id="PS51257">
    <property type="entry name" value="PROKAR_LIPOPROTEIN"/>
    <property type="match status" value="1"/>
</dbReference>
<dbReference type="EMBL" id="JAYLLN010000035">
    <property type="protein sequence ID" value="MEI5985842.1"/>
    <property type="molecule type" value="Genomic_DNA"/>
</dbReference>
<dbReference type="RefSeq" id="WP_099367813.1">
    <property type="nucleotide sequence ID" value="NZ_JAYLLN010000035.1"/>
</dbReference>
<dbReference type="InterPro" id="IPR026265">
    <property type="entry name" value="LptC"/>
</dbReference>
<organism evidence="2 3">
    <name type="scientific">Sphingobacterium tenebrionis</name>
    <dbReference type="NCBI Taxonomy" id="3111775"/>
    <lineage>
        <taxon>Bacteria</taxon>
        <taxon>Pseudomonadati</taxon>
        <taxon>Bacteroidota</taxon>
        <taxon>Sphingobacteriia</taxon>
        <taxon>Sphingobacteriales</taxon>
        <taxon>Sphingobacteriaceae</taxon>
        <taxon>Sphingobacterium</taxon>
    </lineage>
</organism>